<proteinExistence type="predicted"/>
<dbReference type="AlphaFoldDB" id="A0A4U9HEA7"/>
<gene>
    <name evidence="2" type="ORF">NCTC12971_00930</name>
</gene>
<name>A0A4U9HEA7_SERRU</name>
<organism evidence="2 3">
    <name type="scientific">Serratia rubidaea</name>
    <name type="common">Serratia marinorubra</name>
    <dbReference type="NCBI Taxonomy" id="61652"/>
    <lineage>
        <taxon>Bacteria</taxon>
        <taxon>Pseudomonadati</taxon>
        <taxon>Pseudomonadota</taxon>
        <taxon>Gammaproteobacteria</taxon>
        <taxon>Enterobacterales</taxon>
        <taxon>Yersiniaceae</taxon>
        <taxon>Serratia</taxon>
    </lineage>
</organism>
<reference evidence="2 3" key="1">
    <citation type="submission" date="2019-05" db="EMBL/GenBank/DDBJ databases">
        <authorList>
            <consortium name="Pathogen Informatics"/>
        </authorList>
    </citation>
    <scope>NUCLEOTIDE SEQUENCE [LARGE SCALE GENOMIC DNA]</scope>
    <source>
        <strain evidence="2 3">NCTC12971</strain>
    </source>
</reference>
<accession>A0A4U9HEA7</accession>
<evidence type="ECO:0000256" key="1">
    <source>
        <dbReference type="SAM" id="MobiDB-lite"/>
    </source>
</evidence>
<evidence type="ECO:0000313" key="2">
    <source>
        <dbReference type="EMBL" id="VTP60459.1"/>
    </source>
</evidence>
<dbReference type="EMBL" id="LR590463">
    <property type="protein sequence ID" value="VTP60459.1"/>
    <property type="molecule type" value="Genomic_DNA"/>
</dbReference>
<sequence>MMGQLDLVKLEEPGADKQIHIKVGLSQVFNQQAPELVTVLSKVNLPLDLLNQNLALMKQKRNQLRKTGAGVLQTASGNLAKVGKRRRREENSGVLVTQSNR</sequence>
<dbReference type="Proteomes" id="UP000307968">
    <property type="component" value="Chromosome"/>
</dbReference>
<feature type="region of interest" description="Disordered" evidence="1">
    <location>
        <begin position="80"/>
        <end position="101"/>
    </location>
</feature>
<protein>
    <submittedName>
        <fullName evidence="2">ABC-type proline/glycine betaine transport systems, periplasmic components</fullName>
    </submittedName>
</protein>
<evidence type="ECO:0000313" key="3">
    <source>
        <dbReference type="Proteomes" id="UP000307968"/>
    </source>
</evidence>